<protein>
    <submittedName>
        <fullName evidence="2">Uncharacterized protein</fullName>
    </submittedName>
</protein>
<accession>A0A834SCY0</accession>
<proteinExistence type="predicted"/>
<feature type="region of interest" description="Disordered" evidence="1">
    <location>
        <begin position="1"/>
        <end position="49"/>
    </location>
</feature>
<evidence type="ECO:0000313" key="3">
    <source>
        <dbReference type="Proteomes" id="UP000634136"/>
    </source>
</evidence>
<evidence type="ECO:0000313" key="2">
    <source>
        <dbReference type="EMBL" id="KAF7800441.1"/>
    </source>
</evidence>
<organism evidence="2 3">
    <name type="scientific">Senna tora</name>
    <dbReference type="NCBI Taxonomy" id="362788"/>
    <lineage>
        <taxon>Eukaryota</taxon>
        <taxon>Viridiplantae</taxon>
        <taxon>Streptophyta</taxon>
        <taxon>Embryophyta</taxon>
        <taxon>Tracheophyta</taxon>
        <taxon>Spermatophyta</taxon>
        <taxon>Magnoliopsida</taxon>
        <taxon>eudicotyledons</taxon>
        <taxon>Gunneridae</taxon>
        <taxon>Pentapetalae</taxon>
        <taxon>rosids</taxon>
        <taxon>fabids</taxon>
        <taxon>Fabales</taxon>
        <taxon>Fabaceae</taxon>
        <taxon>Caesalpinioideae</taxon>
        <taxon>Cassia clade</taxon>
        <taxon>Senna</taxon>
    </lineage>
</organism>
<reference evidence="2" key="1">
    <citation type="submission" date="2020-09" db="EMBL/GenBank/DDBJ databases">
        <title>Genome-Enabled Discovery of Anthraquinone Biosynthesis in Senna tora.</title>
        <authorList>
            <person name="Kang S.-H."/>
            <person name="Pandey R.P."/>
            <person name="Lee C.-M."/>
            <person name="Sim J.-S."/>
            <person name="Jeong J.-T."/>
            <person name="Choi B.-S."/>
            <person name="Jung M."/>
            <person name="Ginzburg D."/>
            <person name="Zhao K."/>
            <person name="Won S.Y."/>
            <person name="Oh T.-J."/>
            <person name="Yu Y."/>
            <person name="Kim N.-H."/>
            <person name="Lee O.R."/>
            <person name="Lee T.-H."/>
            <person name="Bashyal P."/>
            <person name="Kim T.-S."/>
            <person name="Lee W.-H."/>
            <person name="Kawkins C."/>
            <person name="Kim C.-K."/>
            <person name="Kim J.S."/>
            <person name="Ahn B.O."/>
            <person name="Rhee S.Y."/>
            <person name="Sohng J.K."/>
        </authorList>
    </citation>
    <scope>NUCLEOTIDE SEQUENCE</scope>
    <source>
        <tissue evidence="2">Leaf</tissue>
    </source>
</reference>
<feature type="compositionally biased region" description="Basic and acidic residues" evidence="1">
    <location>
        <begin position="88"/>
        <end position="98"/>
    </location>
</feature>
<keyword evidence="3" id="KW-1185">Reference proteome</keyword>
<sequence length="98" mass="10816">MDPIKDGMEEGDVAADKEAEGDDGIESSLRHSLPSRQRQRLHPLAPDNHRHRYSYSPLLHLCSVLSALFPILGGELSPTKKPAVSSQHWKDLHSPEAG</sequence>
<dbReference type="AlphaFoldDB" id="A0A834SCY0"/>
<dbReference type="EMBL" id="JAAIUW010000401">
    <property type="protein sequence ID" value="KAF7800441.1"/>
    <property type="molecule type" value="Genomic_DNA"/>
</dbReference>
<comment type="caution">
    <text evidence="2">The sequence shown here is derived from an EMBL/GenBank/DDBJ whole genome shotgun (WGS) entry which is preliminary data.</text>
</comment>
<dbReference type="Proteomes" id="UP000634136">
    <property type="component" value="Unassembled WGS sequence"/>
</dbReference>
<feature type="compositionally biased region" description="Basic and acidic residues" evidence="1">
    <location>
        <begin position="1"/>
        <end position="18"/>
    </location>
</feature>
<gene>
    <name evidence="2" type="ORF">G2W53_045145</name>
</gene>
<feature type="region of interest" description="Disordered" evidence="1">
    <location>
        <begin position="76"/>
        <end position="98"/>
    </location>
</feature>
<name>A0A834SCY0_9FABA</name>
<evidence type="ECO:0000256" key="1">
    <source>
        <dbReference type="SAM" id="MobiDB-lite"/>
    </source>
</evidence>